<name>A0ABD2P4M2_9CUCU</name>
<reference evidence="1 2" key="1">
    <citation type="journal article" date="2021" name="BMC Biol.">
        <title>Horizontally acquired antibacterial genes associated with adaptive radiation of ladybird beetles.</title>
        <authorList>
            <person name="Li H.S."/>
            <person name="Tang X.F."/>
            <person name="Huang Y.H."/>
            <person name="Xu Z.Y."/>
            <person name="Chen M.L."/>
            <person name="Du X.Y."/>
            <person name="Qiu B.Y."/>
            <person name="Chen P.T."/>
            <person name="Zhang W."/>
            <person name="Slipinski A."/>
            <person name="Escalona H.E."/>
            <person name="Waterhouse R.M."/>
            <person name="Zwick A."/>
            <person name="Pang H."/>
        </authorList>
    </citation>
    <scope>NUCLEOTIDE SEQUENCE [LARGE SCALE GENOMIC DNA]</scope>
    <source>
        <strain evidence="1">SYSU2018</strain>
    </source>
</reference>
<dbReference type="Proteomes" id="UP001516400">
    <property type="component" value="Unassembled WGS sequence"/>
</dbReference>
<evidence type="ECO:0000313" key="1">
    <source>
        <dbReference type="EMBL" id="KAL3285687.1"/>
    </source>
</evidence>
<protein>
    <recommendedName>
        <fullName evidence="3">Vitellogenin</fullName>
    </recommendedName>
</protein>
<dbReference type="AlphaFoldDB" id="A0ABD2P4M2"/>
<proteinExistence type="predicted"/>
<accession>A0ABD2P4M2</accession>
<comment type="caution">
    <text evidence="1">The sequence shown here is derived from an EMBL/GenBank/DDBJ whole genome shotgun (WGS) entry which is preliminary data.</text>
</comment>
<evidence type="ECO:0008006" key="3">
    <source>
        <dbReference type="Google" id="ProtNLM"/>
    </source>
</evidence>
<organism evidence="1 2">
    <name type="scientific">Cryptolaemus montrouzieri</name>
    <dbReference type="NCBI Taxonomy" id="559131"/>
    <lineage>
        <taxon>Eukaryota</taxon>
        <taxon>Metazoa</taxon>
        <taxon>Ecdysozoa</taxon>
        <taxon>Arthropoda</taxon>
        <taxon>Hexapoda</taxon>
        <taxon>Insecta</taxon>
        <taxon>Pterygota</taxon>
        <taxon>Neoptera</taxon>
        <taxon>Endopterygota</taxon>
        <taxon>Coleoptera</taxon>
        <taxon>Polyphaga</taxon>
        <taxon>Cucujiformia</taxon>
        <taxon>Coccinelloidea</taxon>
        <taxon>Coccinellidae</taxon>
        <taxon>Scymninae</taxon>
        <taxon>Scymnini</taxon>
        <taxon>Cryptolaemus</taxon>
    </lineage>
</organism>
<sequence length="157" mass="17976">MYDIASNNIEELSVLYGRILDIDFGRGHIFELLSAAEITAIIEEAQLKLPFRLRILQTPILKTTVQHISNEILIKVHFAVSEITSFDSNKVTPIPLKIPKTSYWVLREPRPILAVDYNTQIHFELTDDKLKGSIPLTNTNGSEEYRLQSKLHYRSSP</sequence>
<gene>
    <name evidence="1" type="ORF">HHI36_000219</name>
</gene>
<dbReference type="EMBL" id="JABFTP020000185">
    <property type="protein sequence ID" value="KAL3285687.1"/>
    <property type="molecule type" value="Genomic_DNA"/>
</dbReference>
<keyword evidence="2" id="KW-1185">Reference proteome</keyword>
<evidence type="ECO:0000313" key="2">
    <source>
        <dbReference type="Proteomes" id="UP001516400"/>
    </source>
</evidence>